<dbReference type="InterPro" id="IPR041679">
    <property type="entry name" value="DNA2/NAM7-like_C"/>
</dbReference>
<name>A0ABT8JTH9_9BACL</name>
<feature type="domain" description="DNA2/NAM7 helicase helicase" evidence="2">
    <location>
        <begin position="354"/>
        <end position="514"/>
    </location>
</feature>
<dbReference type="SUPFAM" id="SSF52540">
    <property type="entry name" value="P-loop containing nucleoside triphosphate hydrolases"/>
    <property type="match status" value="1"/>
</dbReference>
<dbReference type="Proteomes" id="UP001175097">
    <property type="component" value="Unassembled WGS sequence"/>
</dbReference>
<dbReference type="Gene3D" id="3.40.50.300">
    <property type="entry name" value="P-loop containing nucleotide triphosphate hydrolases"/>
    <property type="match status" value="3"/>
</dbReference>
<organism evidence="5 6">
    <name type="scientific">Sporosarcina highlanderae</name>
    <dbReference type="NCBI Taxonomy" id="3035916"/>
    <lineage>
        <taxon>Bacteria</taxon>
        <taxon>Bacillati</taxon>
        <taxon>Bacillota</taxon>
        <taxon>Bacilli</taxon>
        <taxon>Bacillales</taxon>
        <taxon>Caryophanaceae</taxon>
        <taxon>Sporosarcina</taxon>
    </lineage>
</organism>
<dbReference type="InterPro" id="IPR047187">
    <property type="entry name" value="SF1_C_Upf1"/>
</dbReference>
<dbReference type="InterPro" id="IPR049468">
    <property type="entry name" value="Restrct_endonuc-II-like_dom"/>
</dbReference>
<evidence type="ECO:0000313" key="5">
    <source>
        <dbReference type="EMBL" id="MDN4608197.1"/>
    </source>
</evidence>
<evidence type="ECO:0000259" key="2">
    <source>
        <dbReference type="Pfam" id="PF13086"/>
    </source>
</evidence>
<dbReference type="Gene3D" id="3.40.960.10">
    <property type="entry name" value="VSR Endonuclease"/>
    <property type="match status" value="1"/>
</dbReference>
<evidence type="ECO:0000313" key="6">
    <source>
        <dbReference type="Proteomes" id="UP001175097"/>
    </source>
</evidence>
<keyword evidence="6" id="KW-1185">Reference proteome</keyword>
<feature type="domain" description="Restriction endonuclease type II-like" evidence="4">
    <location>
        <begin position="1335"/>
        <end position="1428"/>
    </location>
</feature>
<dbReference type="CDD" id="cd18808">
    <property type="entry name" value="SF1_C_Upf1"/>
    <property type="match status" value="1"/>
</dbReference>
<comment type="caution">
    <text evidence="5">The sequence shown here is derived from an EMBL/GenBank/DDBJ whole genome shotgun (WGS) entry which is preliminary data.</text>
</comment>
<dbReference type="Pfam" id="PF18741">
    <property type="entry name" value="MTES_1575"/>
    <property type="match status" value="1"/>
</dbReference>
<feature type="coiled-coil region" evidence="1">
    <location>
        <begin position="454"/>
        <end position="488"/>
    </location>
</feature>
<dbReference type="RefSeq" id="WP_301244121.1">
    <property type="nucleotide sequence ID" value="NZ_JAROCC010000009.1"/>
</dbReference>
<accession>A0ABT8JTH9</accession>
<dbReference type="InterPro" id="IPR045055">
    <property type="entry name" value="DNA2/NAM7-like"/>
</dbReference>
<feature type="domain" description="DNA2/NAM7 helicase-like C-terminal" evidence="3">
    <location>
        <begin position="1110"/>
        <end position="1294"/>
    </location>
</feature>
<evidence type="ECO:0000256" key="1">
    <source>
        <dbReference type="SAM" id="Coils"/>
    </source>
</evidence>
<dbReference type="PANTHER" id="PTHR10887">
    <property type="entry name" value="DNA2/NAM7 HELICASE FAMILY"/>
    <property type="match status" value="1"/>
</dbReference>
<protein>
    <submittedName>
        <fullName evidence="5">AAA domain-containing protein</fullName>
    </submittedName>
</protein>
<feature type="coiled-coil region" evidence="1">
    <location>
        <begin position="110"/>
        <end position="162"/>
    </location>
</feature>
<dbReference type="EMBL" id="JAROCC010000009">
    <property type="protein sequence ID" value="MDN4608197.1"/>
    <property type="molecule type" value="Genomic_DNA"/>
</dbReference>
<gene>
    <name evidence="5" type="ORF">P5G49_12040</name>
</gene>
<dbReference type="Pfam" id="PF13087">
    <property type="entry name" value="AAA_12"/>
    <property type="match status" value="1"/>
</dbReference>
<reference evidence="5" key="1">
    <citation type="submission" date="2023-03" db="EMBL/GenBank/DDBJ databases">
        <title>MT1 and MT2 Draft Genomes of Novel Species.</title>
        <authorList>
            <person name="Venkateswaran K."/>
        </authorList>
    </citation>
    <scope>NUCLEOTIDE SEQUENCE</scope>
    <source>
        <strain evidence="5">F6_3S_P_2</strain>
    </source>
</reference>
<dbReference type="Pfam" id="PF13086">
    <property type="entry name" value="AAA_11"/>
    <property type="match status" value="1"/>
</dbReference>
<keyword evidence="1" id="KW-0175">Coiled coil</keyword>
<dbReference type="InterPro" id="IPR027417">
    <property type="entry name" value="P-loop_NTPase"/>
</dbReference>
<dbReference type="InterPro" id="IPR011335">
    <property type="entry name" value="Restrct_endonuc-II-like"/>
</dbReference>
<dbReference type="PANTHER" id="PTHR10887:SF495">
    <property type="entry name" value="HELICASE SENATAXIN ISOFORM X1-RELATED"/>
    <property type="match status" value="1"/>
</dbReference>
<evidence type="ECO:0000259" key="3">
    <source>
        <dbReference type="Pfam" id="PF13087"/>
    </source>
</evidence>
<dbReference type="InterPro" id="IPR041677">
    <property type="entry name" value="DNA2/NAM7_AAA_11"/>
</dbReference>
<proteinExistence type="predicted"/>
<evidence type="ECO:0000259" key="4">
    <source>
        <dbReference type="Pfam" id="PF18741"/>
    </source>
</evidence>
<sequence>MSGIPLSQKVSSLIQYISELMQLKQKPVYSYSNYARVLWVGEFPNGAECIDAFRTDMDDWLYVKKPLFPTIPKVPESLKEWVVIERTKIHVYESIFIENDLVDEDETEKKEIYLKDLPDIQNEIQLLKDEVCTPYFKEYERVNKIQSLYDQLYKTYQDLQNNSEFLEFVVSVGLLRWKQDNKNAIERHLLTSEVELHFNKEAGEMIIAPTSKGHLFDFEEDMLLVEDRLSGDELKEVRSLLDGFYEEGSIKEKFSLILTNIVNTLDSRGIYDNSFQNSKRTNDGPIVSLAPAFVLRKKSQKSIQHACEKAVEQLKKMDDSAVPENMANMFNVVDNEAEDNAFHEVEEFYFPLPSNDEQDRIISNLNHKSSVLVQGPPGTGKTHTIANVTSHLLATGQRILITSQTAKALSVLKSKLPKDLQDLSVSLLGGDASSMKDLEKVVSSISVNKERFNLSEMALSVETMESALKELKKSLNITKTELMEVREAETYVHSFPPFNGTAQQIAQQLNMNAKQFDWYTTPSSTETEFLKKEKNLVNRYIELMGLDMEVPLEYKEYKYPSLEMLDIKSTIDVIKEEYDLNEKYAALHQEEDVELQKMLEGLSDDDLSNLSVELNRFGDLCRPLLFNTYPKLRKVVTDIFENRGHLWHKVLEDLKEHIHVIHETKSEFDRSLISVDDVSIASLKKMSEDLVGHITNGGKMGTFIFRPKIVKQYKETLRKVKYNNLPVKSESQVKTIYAYARAEHAFECIEKMIIPHLLDEKPFVEELIIEEYESTLSQLELAIHIQEWRNGILSQFEFLTADKFNESLTHSLLSNIELLTIKRSSEKKSDDLFTAVKLVESLMSEGIHSLYPKLNEAIIERDIDKISSNWEQYEFYQKVMKRDREVSVITKEIKKHSPTLLNVLQSSFSDSVWAERSAIWEKAQDWKKTKDWLWDFMQKDEAALSVKYHEIEMEIRKTITDIGTQKAWISMLRKMTDIQAKHLKAWALSVKNIGKGTGKNAPRYIAEAQMHMEKCKDAIPAWIMPLNRVFENFEIRPGLFDIVIVDEASQSWHDALLLKYLAKKMIIVGDKEQISPSIVGVNADDIVKLKNKHLKSINFEFAGMLDANNSFFDVAHVMFKDTITLREHFRCMPEIIGFSNMISYSNKPLIPLRQYPANRLEPIISRYLPHGVRVGSSQNAYNEVEADEIVKEIRNCISEKKYDGKSIGVISLLGNNQAKLIQNKLIAELGAEVMEERQIICGDAYAFQGDERDVIFLSMIAAKGETRVTALTTDSARQRFNVAVSRAKDQLWVMHSLSVNDISNQECLRYQLLNYIANPLKEETEANRKKCESKFEESVFDALVAKGYRVIPQYEVAGFRIDLVVQGEQSRLAVECDGDHWHTSVDDRERDFQRERLLQRAGWTFWRVLGSVYYDNPEKALNTLWATLDEMNIRPYSEWASLSNPIIEGETDEEHMEIESKVDIPKEEDSLLKVKQSNQSINTRDILLQRQPTMTKVGKLANKAPLLKKTHEQSSLLLLDDEKNEITHIQQDLFGNSEVMVYKEKLERSGFETFIHPERPDRIYIIGKIQLVTELSRIAPKNNSFTFLSKGNKDTQGESAWYIDINFENNISHLSRDNSKVKN</sequence>
<dbReference type="SUPFAM" id="SSF52980">
    <property type="entry name" value="Restriction endonuclease-like"/>
    <property type="match status" value="1"/>
</dbReference>